<reference evidence="1" key="1">
    <citation type="journal article" date="2014" name="Front. Microbiol.">
        <title>High frequency of phylogenetically diverse reductive dehalogenase-homologous genes in deep subseafloor sedimentary metagenomes.</title>
        <authorList>
            <person name="Kawai M."/>
            <person name="Futagami T."/>
            <person name="Toyoda A."/>
            <person name="Takaki Y."/>
            <person name="Nishi S."/>
            <person name="Hori S."/>
            <person name="Arai W."/>
            <person name="Tsubouchi T."/>
            <person name="Morono Y."/>
            <person name="Uchiyama I."/>
            <person name="Ito T."/>
            <person name="Fujiyama A."/>
            <person name="Inagaki F."/>
            <person name="Takami H."/>
        </authorList>
    </citation>
    <scope>NUCLEOTIDE SEQUENCE</scope>
    <source>
        <strain evidence="1">Expedition CK06-06</strain>
    </source>
</reference>
<evidence type="ECO:0000313" key="1">
    <source>
        <dbReference type="EMBL" id="GAG96782.1"/>
    </source>
</evidence>
<organism evidence="1">
    <name type="scientific">marine sediment metagenome</name>
    <dbReference type="NCBI Taxonomy" id="412755"/>
    <lineage>
        <taxon>unclassified sequences</taxon>
        <taxon>metagenomes</taxon>
        <taxon>ecological metagenomes</taxon>
    </lineage>
</organism>
<sequence length="110" mass="12451">MTVSESTGGIFFFSIKKRKKKDEAVDEEFERDNLLCRFVLDGFGKQIGESVAIDDDIIIIKAGSKYLGVPLKHVEEEEKTLLVKGLVDQSKAEEMGENWRRNHLMTSTSV</sequence>
<proteinExistence type="predicted"/>
<dbReference type="AlphaFoldDB" id="X1CUX9"/>
<feature type="non-terminal residue" evidence="1">
    <location>
        <position position="110"/>
    </location>
</feature>
<dbReference type="Gene3D" id="3.10.20.840">
    <property type="match status" value="1"/>
</dbReference>
<accession>X1CUX9</accession>
<protein>
    <recommendedName>
        <fullName evidence="2">PRC-barrel domain-containing protein</fullName>
    </recommendedName>
</protein>
<evidence type="ECO:0008006" key="2">
    <source>
        <dbReference type="Google" id="ProtNLM"/>
    </source>
</evidence>
<gene>
    <name evidence="1" type="ORF">S01H4_41126</name>
</gene>
<dbReference type="InterPro" id="IPR043961">
    <property type="entry name" value="DUF5749"/>
</dbReference>
<name>X1CUX9_9ZZZZ</name>
<dbReference type="EMBL" id="BART01022470">
    <property type="protein sequence ID" value="GAG96782.1"/>
    <property type="molecule type" value="Genomic_DNA"/>
</dbReference>
<dbReference type="Pfam" id="PF19023">
    <property type="entry name" value="DUF5749"/>
    <property type="match status" value="1"/>
</dbReference>
<comment type="caution">
    <text evidence="1">The sequence shown here is derived from an EMBL/GenBank/DDBJ whole genome shotgun (WGS) entry which is preliminary data.</text>
</comment>